<dbReference type="KEGG" id="smiz:4412673_01670"/>
<reference evidence="1 2" key="1">
    <citation type="submission" date="2017-06" db="EMBL/GenBank/DDBJ databases">
        <authorList>
            <consortium name="Pathogen Informatics"/>
        </authorList>
    </citation>
    <scope>NUCLEOTIDE SEQUENCE [LARGE SCALE GENOMIC DNA]</scope>
    <source>
        <strain evidence="1 2">NCTC12149</strain>
    </source>
</reference>
<accession>A0AAJ5C062</accession>
<dbReference type="AlphaFoldDB" id="A0AAJ5C062"/>
<gene>
    <name evidence="1" type="ORF">SAMEA4412673_01670</name>
</gene>
<sequence>MSLIMVLKKTRNYNYIDYELKNQIYLKTFIRQLFGFPLILIKGLLRTD</sequence>
<protein>
    <submittedName>
        <fullName evidence="1">Uncharacterized protein</fullName>
    </submittedName>
</protein>
<evidence type="ECO:0000313" key="2">
    <source>
        <dbReference type="Proteomes" id="UP000215355"/>
    </source>
</evidence>
<organism evidence="1 2">
    <name type="scientific">Sphingobacterium mizutaii</name>
    <dbReference type="NCBI Taxonomy" id="1010"/>
    <lineage>
        <taxon>Bacteria</taxon>
        <taxon>Pseudomonadati</taxon>
        <taxon>Bacteroidota</taxon>
        <taxon>Sphingobacteriia</taxon>
        <taxon>Sphingobacteriales</taxon>
        <taxon>Sphingobacteriaceae</taxon>
        <taxon>Sphingobacterium</taxon>
    </lineage>
</organism>
<name>A0AAJ5C062_9SPHI</name>
<dbReference type="Proteomes" id="UP000215355">
    <property type="component" value="Chromosome 1"/>
</dbReference>
<evidence type="ECO:0000313" key="1">
    <source>
        <dbReference type="EMBL" id="SNV49026.1"/>
    </source>
</evidence>
<proteinExistence type="predicted"/>
<dbReference type="EMBL" id="LT906468">
    <property type="protein sequence ID" value="SNV49026.1"/>
    <property type="molecule type" value="Genomic_DNA"/>
</dbReference>